<accession>A0ABN1MB97</accession>
<dbReference type="InterPro" id="IPR011611">
    <property type="entry name" value="PfkB_dom"/>
</dbReference>
<dbReference type="SUPFAM" id="SSF53613">
    <property type="entry name" value="Ribokinase-like"/>
    <property type="match status" value="1"/>
</dbReference>
<evidence type="ECO:0000313" key="4">
    <source>
        <dbReference type="EMBL" id="GAA0866602.1"/>
    </source>
</evidence>
<gene>
    <name evidence="4" type="ORF">GCM10009115_30190</name>
</gene>
<organism evidence="4 5">
    <name type="scientific">Sphingopyxis soli</name>
    <dbReference type="NCBI Taxonomy" id="592051"/>
    <lineage>
        <taxon>Bacteria</taxon>
        <taxon>Pseudomonadati</taxon>
        <taxon>Pseudomonadota</taxon>
        <taxon>Alphaproteobacteria</taxon>
        <taxon>Sphingomonadales</taxon>
        <taxon>Sphingomonadaceae</taxon>
        <taxon>Sphingopyxis</taxon>
    </lineage>
</organism>
<dbReference type="GO" id="GO:0016301">
    <property type="term" value="F:kinase activity"/>
    <property type="evidence" value="ECO:0007669"/>
    <property type="project" value="UniProtKB-KW"/>
</dbReference>
<keyword evidence="2 4" id="KW-0418">Kinase</keyword>
<dbReference type="Proteomes" id="UP001500738">
    <property type="component" value="Unassembled WGS sequence"/>
</dbReference>
<evidence type="ECO:0000259" key="3">
    <source>
        <dbReference type="Pfam" id="PF00294"/>
    </source>
</evidence>
<keyword evidence="5" id="KW-1185">Reference proteome</keyword>
<feature type="domain" description="Carbohydrate kinase PfkB" evidence="3">
    <location>
        <begin position="7"/>
        <end position="292"/>
    </location>
</feature>
<reference evidence="4 5" key="1">
    <citation type="journal article" date="2019" name="Int. J. Syst. Evol. Microbiol.">
        <title>The Global Catalogue of Microorganisms (GCM) 10K type strain sequencing project: providing services to taxonomists for standard genome sequencing and annotation.</title>
        <authorList>
            <consortium name="The Broad Institute Genomics Platform"/>
            <consortium name="The Broad Institute Genome Sequencing Center for Infectious Disease"/>
            <person name="Wu L."/>
            <person name="Ma J."/>
        </authorList>
    </citation>
    <scope>NUCLEOTIDE SEQUENCE [LARGE SCALE GENOMIC DNA]</scope>
    <source>
        <strain evidence="4 5">JCM 15910</strain>
    </source>
</reference>
<dbReference type="Pfam" id="PF00294">
    <property type="entry name" value="PfkB"/>
    <property type="match status" value="1"/>
</dbReference>
<evidence type="ECO:0000256" key="1">
    <source>
        <dbReference type="ARBA" id="ARBA00022679"/>
    </source>
</evidence>
<dbReference type="InterPro" id="IPR029056">
    <property type="entry name" value="Ribokinase-like"/>
</dbReference>
<dbReference type="EMBL" id="BAAAFE010000009">
    <property type="protein sequence ID" value="GAA0866602.1"/>
    <property type="molecule type" value="Genomic_DNA"/>
</dbReference>
<dbReference type="Gene3D" id="3.40.1190.20">
    <property type="match status" value="1"/>
</dbReference>
<evidence type="ECO:0000313" key="5">
    <source>
        <dbReference type="Proteomes" id="UP001500738"/>
    </source>
</evidence>
<comment type="caution">
    <text evidence="4">The sequence shown here is derived from an EMBL/GenBank/DDBJ whole genome shotgun (WGS) entry which is preliminary data.</text>
</comment>
<keyword evidence="1" id="KW-0808">Transferase</keyword>
<dbReference type="PANTHER" id="PTHR10584">
    <property type="entry name" value="SUGAR KINASE"/>
    <property type="match status" value="1"/>
</dbReference>
<dbReference type="PANTHER" id="PTHR10584:SF166">
    <property type="entry name" value="RIBOKINASE"/>
    <property type="match status" value="1"/>
</dbReference>
<sequence length="316" mass="32277">MDKPLDLLAIGLTTIDITVHPVASLPEGEGGQLVETIALSPAGTAGGTALVARALGLEVAIAAAVGADPQGQLVQSMFYAAGVDTSLLEIDRERPTSTTVLPIRPNGDRPNWHMMGASIFAPVTDAVVAASRRAAAVHWAAVGFPGVAGHGAGLLREARAGGAFTSCDLIAPTDAAQADLDALLPHVDLFMPSLAEVRALAGTDDPVEGAHRFIARGAGGCLVKMGAKGALLVLPELQVHAPAHRIDPVDTTSCGDSLCAGFLTARRRGMDEASALRFAVATAAQVALGVGTLGRLDGYDSTLAFMRDVPTTGEAR</sequence>
<name>A0ABN1MB97_9SPHN</name>
<evidence type="ECO:0000256" key="2">
    <source>
        <dbReference type="ARBA" id="ARBA00022777"/>
    </source>
</evidence>
<dbReference type="RefSeq" id="WP_215350137.1">
    <property type="nucleotide sequence ID" value="NZ_BAAAFE010000009.1"/>
</dbReference>
<proteinExistence type="predicted"/>
<protein>
    <submittedName>
        <fullName evidence="4">Sugar kinase</fullName>
    </submittedName>
</protein>